<keyword evidence="1" id="KW-0812">Transmembrane</keyword>
<organism evidence="2 3">
    <name type="scientific">Xylanibacillus composti</name>
    <dbReference type="NCBI Taxonomy" id="1572762"/>
    <lineage>
        <taxon>Bacteria</taxon>
        <taxon>Bacillati</taxon>
        <taxon>Bacillota</taxon>
        <taxon>Bacilli</taxon>
        <taxon>Bacillales</taxon>
        <taxon>Paenibacillaceae</taxon>
        <taxon>Xylanibacillus</taxon>
    </lineage>
</organism>
<dbReference type="EMBL" id="BOVK01000072">
    <property type="protein sequence ID" value="GIQ71171.1"/>
    <property type="molecule type" value="Genomic_DNA"/>
</dbReference>
<reference evidence="2" key="1">
    <citation type="submission" date="2021-04" db="EMBL/GenBank/DDBJ databases">
        <title>Draft genome sequence of Xylanibacillus composti strain K13.</title>
        <authorList>
            <person name="Uke A."/>
            <person name="Chhe C."/>
            <person name="Baramee S."/>
            <person name="Kosugi A."/>
        </authorList>
    </citation>
    <scope>NUCLEOTIDE SEQUENCE</scope>
    <source>
        <strain evidence="2">K13</strain>
    </source>
</reference>
<evidence type="ECO:0000256" key="1">
    <source>
        <dbReference type="SAM" id="Phobius"/>
    </source>
</evidence>
<feature type="transmembrane region" description="Helical" evidence="1">
    <location>
        <begin position="166"/>
        <end position="187"/>
    </location>
</feature>
<feature type="transmembrane region" description="Helical" evidence="1">
    <location>
        <begin position="56"/>
        <end position="76"/>
    </location>
</feature>
<feature type="transmembrane region" description="Helical" evidence="1">
    <location>
        <begin position="6"/>
        <end position="26"/>
    </location>
</feature>
<comment type="caution">
    <text evidence="2">The sequence shown here is derived from an EMBL/GenBank/DDBJ whole genome shotgun (WGS) entry which is preliminary data.</text>
</comment>
<keyword evidence="1" id="KW-0472">Membrane</keyword>
<name>A0A8J4H757_9BACL</name>
<evidence type="ECO:0000313" key="3">
    <source>
        <dbReference type="Proteomes" id="UP000677918"/>
    </source>
</evidence>
<feature type="transmembrane region" description="Helical" evidence="1">
    <location>
        <begin position="114"/>
        <end position="137"/>
    </location>
</feature>
<keyword evidence="1" id="KW-1133">Transmembrane helix</keyword>
<dbReference type="RefSeq" id="WP_213413969.1">
    <property type="nucleotide sequence ID" value="NZ_BOVK01000072.1"/>
</dbReference>
<evidence type="ECO:0000313" key="2">
    <source>
        <dbReference type="EMBL" id="GIQ71171.1"/>
    </source>
</evidence>
<dbReference type="Proteomes" id="UP000677918">
    <property type="component" value="Unassembled WGS sequence"/>
</dbReference>
<keyword evidence="3" id="KW-1185">Reference proteome</keyword>
<proteinExistence type="predicted"/>
<protein>
    <submittedName>
        <fullName evidence="2">Uncharacterized protein</fullName>
    </submittedName>
</protein>
<accession>A0A8J4H757</accession>
<feature type="transmembrane region" description="Helical" evidence="1">
    <location>
        <begin position="193"/>
        <end position="213"/>
    </location>
</feature>
<gene>
    <name evidence="2" type="ORF">XYCOK13_39950</name>
</gene>
<dbReference type="AlphaFoldDB" id="A0A8J4H757"/>
<feature type="transmembrane region" description="Helical" evidence="1">
    <location>
        <begin position="83"/>
        <end position="108"/>
    </location>
</feature>
<sequence>MSYYLKFTIISFIENMAVMLLMMSLFKLNYRGQFPKVILICIMLVQLSFVLRGYGWTVIVPLASAILLLLSMWLLFSLRFFHAAIVTVSTTLAFGLIQGFILVITLIYVEMPEIMSMTMDIVALLSASVMAYIAYLLRKRNWGFSFVAEGGDNHEIDYGESNNKKILLVLAVAITNILILYALTIIYGTLESFLAVVLLMLPTLGALVYLSFVKEVDKYTRGKSTESRN</sequence>